<dbReference type="Pfam" id="PF07478">
    <property type="entry name" value="Dala_Dala_lig_C"/>
    <property type="match status" value="2"/>
</dbReference>
<dbReference type="SUPFAM" id="SSF56059">
    <property type="entry name" value="Glutathione synthetase ATP-binding domain-like"/>
    <property type="match status" value="2"/>
</dbReference>
<dbReference type="Gene3D" id="3.30.1490.20">
    <property type="entry name" value="ATP-grasp fold, A domain"/>
    <property type="match status" value="1"/>
</dbReference>
<comment type="subcellular location">
    <subcellularLocation>
        <location evidence="3">Cytoplasm</location>
    </subcellularLocation>
</comment>
<dbReference type="RefSeq" id="WP_012472492.1">
    <property type="nucleotide sequence ID" value="NC_010830.1"/>
</dbReference>
<organism evidence="16 17">
    <name type="scientific">Amoebophilus asiaticus (strain 5a2)</name>
    <dbReference type="NCBI Taxonomy" id="452471"/>
    <lineage>
        <taxon>Bacteria</taxon>
        <taxon>Pseudomonadati</taxon>
        <taxon>Bacteroidota</taxon>
        <taxon>Cytophagia</taxon>
        <taxon>Cytophagales</taxon>
        <taxon>Amoebophilaceae</taxon>
        <taxon>Candidatus Amoebophilus</taxon>
    </lineage>
</organism>
<evidence type="ECO:0000256" key="2">
    <source>
        <dbReference type="ARBA" id="ARBA00001946"/>
    </source>
</evidence>
<dbReference type="PANTHER" id="PTHR23132:SF23">
    <property type="entry name" value="D-ALANINE--D-ALANINE LIGASE B"/>
    <property type="match status" value="1"/>
</dbReference>
<protein>
    <recommendedName>
        <fullName evidence="5">D-alanine--D-alanine ligase</fullName>
        <ecNumber evidence="5">6.3.2.4</ecNumber>
    </recommendedName>
</protein>
<dbReference type="EC" id="6.3.2.4" evidence="5"/>
<accession>B3ER77</accession>
<dbReference type="GO" id="GO:0008716">
    <property type="term" value="F:D-alanine-D-alanine ligase activity"/>
    <property type="evidence" value="ECO:0007669"/>
    <property type="project" value="UniProtKB-EC"/>
</dbReference>
<evidence type="ECO:0000313" key="17">
    <source>
        <dbReference type="Proteomes" id="UP000001227"/>
    </source>
</evidence>
<keyword evidence="8 14" id="KW-0547">Nucleotide-binding</keyword>
<dbReference type="GO" id="GO:0005737">
    <property type="term" value="C:cytoplasm"/>
    <property type="evidence" value="ECO:0007669"/>
    <property type="project" value="UniProtKB-SubCell"/>
</dbReference>
<dbReference type="InterPro" id="IPR016185">
    <property type="entry name" value="PreATP-grasp_dom_sf"/>
</dbReference>
<dbReference type="InterPro" id="IPR011761">
    <property type="entry name" value="ATP-grasp"/>
</dbReference>
<keyword evidence="17" id="KW-1185">Reference proteome</keyword>
<dbReference type="AlphaFoldDB" id="B3ER77"/>
<dbReference type="eggNOG" id="COG1181">
    <property type="taxonomic scope" value="Bacteria"/>
</dbReference>
<evidence type="ECO:0000256" key="1">
    <source>
        <dbReference type="ARBA" id="ARBA00001936"/>
    </source>
</evidence>
<dbReference type="GO" id="GO:0009252">
    <property type="term" value="P:peptidoglycan biosynthetic process"/>
    <property type="evidence" value="ECO:0007669"/>
    <property type="project" value="UniProtKB-KW"/>
</dbReference>
<keyword evidence="10" id="KW-0133">Cell shape</keyword>
<proteinExistence type="inferred from homology"/>
<evidence type="ECO:0000256" key="12">
    <source>
        <dbReference type="ARBA" id="ARBA00023316"/>
    </source>
</evidence>
<gene>
    <name evidence="16" type="ordered locus">Aasi_0291</name>
</gene>
<sequence length="475" mass="53470">MENKIRVGIFLGGSSREREISFAGGRTVYDNLDKGLFEPIPIFVDSFNNFIQLDWRYLYQGSIRDFYPPSDMLSLTKFQIYMESLGNLSPDQLSQYMARVGKKVTAEQLKGMIDFAFLSLHGPCGEDGSIQGLLEWYKIPYSGSGILGTAVGIDKIVQKKWMQQAGFLVTPYSIIDRNTWQKTTNKDALFEELIHTLGLPLVIKSPRQGSSIGVNIVYEKDFEAFTKAIHASFFIEQVTAKQWQELSPQAKEQWLIKLVDLRSGIGLPVEINGHIIYHPEALLNFVDNYFNSCESPLDLVSLQGEESVLVESFITGREFSCIVLQEAGNEPVALPPTEMLKGDLHFDYRAKYLPGLVRKQTPMTLPLAQLNTIKEACVQLFESLNFQVYARIDGIFSSDNSIYLNDPNTTAGMNPSSFLFHQAAEIGLNPSQLLTFLIRNSLAARIYNHTINLKATKLLWLVDNYVACKISGNKQ</sequence>
<feature type="domain" description="ATP-grasp" evidence="15">
    <location>
        <begin position="159"/>
        <end position="439"/>
    </location>
</feature>
<dbReference type="InterPro" id="IPR000291">
    <property type="entry name" value="D-Ala_lig_Van_CS"/>
</dbReference>
<dbReference type="PROSITE" id="PS00843">
    <property type="entry name" value="DALA_DALA_LIGASE_1"/>
    <property type="match status" value="1"/>
</dbReference>
<dbReference type="SUPFAM" id="SSF52440">
    <property type="entry name" value="PreATP-grasp domain"/>
    <property type="match status" value="1"/>
</dbReference>
<dbReference type="InterPro" id="IPR011127">
    <property type="entry name" value="Dala_Dala_lig_N"/>
</dbReference>
<evidence type="ECO:0000256" key="5">
    <source>
        <dbReference type="ARBA" id="ARBA00012216"/>
    </source>
</evidence>
<dbReference type="OrthoDB" id="9813261at2"/>
<evidence type="ECO:0000313" key="16">
    <source>
        <dbReference type="EMBL" id="ACE05729.1"/>
    </source>
</evidence>
<name>B3ER77_AMOA5</name>
<dbReference type="EMBL" id="CP001102">
    <property type="protein sequence ID" value="ACE05729.1"/>
    <property type="molecule type" value="Genomic_DNA"/>
</dbReference>
<dbReference type="KEGG" id="aas:Aasi_0291"/>
<dbReference type="PANTHER" id="PTHR23132">
    <property type="entry name" value="D-ALANINE--D-ALANINE LIGASE"/>
    <property type="match status" value="1"/>
</dbReference>
<comment type="cofactor">
    <cofactor evidence="2">
        <name>Mg(2+)</name>
        <dbReference type="ChEBI" id="CHEBI:18420"/>
    </cofactor>
</comment>
<keyword evidence="11" id="KW-0573">Peptidoglycan synthesis</keyword>
<keyword evidence="7" id="KW-0436">Ligase</keyword>
<evidence type="ECO:0000256" key="10">
    <source>
        <dbReference type="ARBA" id="ARBA00022960"/>
    </source>
</evidence>
<dbReference type="HOGENOM" id="CLU_489909_0_0_10"/>
<dbReference type="PROSITE" id="PS50975">
    <property type="entry name" value="ATP_GRASP"/>
    <property type="match status" value="1"/>
</dbReference>
<dbReference type="GO" id="GO:0071555">
    <property type="term" value="P:cell wall organization"/>
    <property type="evidence" value="ECO:0007669"/>
    <property type="project" value="UniProtKB-KW"/>
</dbReference>
<reference evidence="16 17" key="1">
    <citation type="journal article" date="2010" name="J. Bacteriol.">
        <title>The genome of the amoeba symbiont 'Candidatus Amoebophilus asiaticus' reveals common mechanisms for host cell interaction among amoeba-associated bacteria.</title>
        <authorList>
            <person name="Schmitz-Esser S."/>
            <person name="Tischler P."/>
            <person name="Arnold R."/>
            <person name="Montanaro J."/>
            <person name="Wagner M."/>
            <person name="Rattei T."/>
            <person name="Horn M."/>
        </authorList>
    </citation>
    <scope>NUCLEOTIDE SEQUENCE [LARGE SCALE GENOMIC DNA]</scope>
    <source>
        <strain evidence="16 17">5a2</strain>
    </source>
</reference>
<keyword evidence="6" id="KW-0963">Cytoplasm</keyword>
<dbReference type="Pfam" id="PF01820">
    <property type="entry name" value="Dala_Dala_lig_N"/>
    <property type="match status" value="1"/>
</dbReference>
<dbReference type="GO" id="GO:0008360">
    <property type="term" value="P:regulation of cell shape"/>
    <property type="evidence" value="ECO:0007669"/>
    <property type="project" value="UniProtKB-KW"/>
</dbReference>
<evidence type="ECO:0000256" key="13">
    <source>
        <dbReference type="ARBA" id="ARBA00047614"/>
    </source>
</evidence>
<evidence type="ECO:0000256" key="6">
    <source>
        <dbReference type="ARBA" id="ARBA00022490"/>
    </source>
</evidence>
<dbReference type="Gene3D" id="3.40.50.20">
    <property type="match status" value="1"/>
</dbReference>
<comment type="catalytic activity">
    <reaction evidence="13">
        <text>2 D-alanine + ATP = D-alanyl-D-alanine + ADP + phosphate + H(+)</text>
        <dbReference type="Rhea" id="RHEA:11224"/>
        <dbReference type="ChEBI" id="CHEBI:15378"/>
        <dbReference type="ChEBI" id="CHEBI:30616"/>
        <dbReference type="ChEBI" id="CHEBI:43474"/>
        <dbReference type="ChEBI" id="CHEBI:57416"/>
        <dbReference type="ChEBI" id="CHEBI:57822"/>
        <dbReference type="ChEBI" id="CHEBI:456216"/>
        <dbReference type="EC" id="6.3.2.4"/>
    </reaction>
</comment>
<dbReference type="InterPro" id="IPR013815">
    <property type="entry name" value="ATP_grasp_subdomain_1"/>
</dbReference>
<evidence type="ECO:0000256" key="3">
    <source>
        <dbReference type="ARBA" id="ARBA00004496"/>
    </source>
</evidence>
<keyword evidence="9 14" id="KW-0067">ATP-binding</keyword>
<dbReference type="InterPro" id="IPR011095">
    <property type="entry name" value="Dala_Dala_lig_C"/>
</dbReference>
<evidence type="ECO:0000256" key="9">
    <source>
        <dbReference type="ARBA" id="ARBA00022840"/>
    </source>
</evidence>
<evidence type="ECO:0000256" key="11">
    <source>
        <dbReference type="ARBA" id="ARBA00022984"/>
    </source>
</evidence>
<evidence type="ECO:0000256" key="14">
    <source>
        <dbReference type="PROSITE-ProRule" id="PRU00409"/>
    </source>
</evidence>
<evidence type="ECO:0000259" key="15">
    <source>
        <dbReference type="PROSITE" id="PS50975"/>
    </source>
</evidence>
<comment type="similarity">
    <text evidence="4">Belongs to the D-alanine--D-alanine ligase family.</text>
</comment>
<evidence type="ECO:0000256" key="8">
    <source>
        <dbReference type="ARBA" id="ARBA00022741"/>
    </source>
</evidence>
<evidence type="ECO:0000256" key="7">
    <source>
        <dbReference type="ARBA" id="ARBA00022598"/>
    </source>
</evidence>
<dbReference type="Proteomes" id="UP000001227">
    <property type="component" value="Chromosome"/>
</dbReference>
<dbReference type="Gene3D" id="3.30.470.20">
    <property type="entry name" value="ATP-grasp fold, B domain"/>
    <property type="match status" value="2"/>
</dbReference>
<keyword evidence="12" id="KW-0961">Cell wall biogenesis/degradation</keyword>
<dbReference type="STRING" id="452471.Aasi_0291"/>
<dbReference type="GO" id="GO:0005524">
    <property type="term" value="F:ATP binding"/>
    <property type="evidence" value="ECO:0007669"/>
    <property type="project" value="UniProtKB-UniRule"/>
</dbReference>
<comment type="cofactor">
    <cofactor evidence="1">
        <name>Mn(2+)</name>
        <dbReference type="ChEBI" id="CHEBI:29035"/>
    </cofactor>
</comment>
<evidence type="ECO:0000256" key="4">
    <source>
        <dbReference type="ARBA" id="ARBA00010871"/>
    </source>
</evidence>
<dbReference type="GO" id="GO:0046872">
    <property type="term" value="F:metal ion binding"/>
    <property type="evidence" value="ECO:0007669"/>
    <property type="project" value="InterPro"/>
</dbReference>